<keyword evidence="3" id="KW-1185">Reference proteome</keyword>
<reference evidence="2" key="2">
    <citation type="submission" date="2020-09" db="EMBL/GenBank/DDBJ databases">
        <authorList>
            <person name="Sun Q."/>
            <person name="Zhou Y."/>
        </authorList>
    </citation>
    <scope>NUCLEOTIDE SEQUENCE</scope>
    <source>
        <strain evidence="2">CGMCC 1.15493</strain>
    </source>
</reference>
<name>A0A916Y4F5_9HYPH</name>
<dbReference type="AlphaFoldDB" id="A0A916Y4F5"/>
<dbReference type="InterPro" id="IPR029058">
    <property type="entry name" value="AB_hydrolase_fold"/>
</dbReference>
<evidence type="ECO:0000313" key="2">
    <source>
        <dbReference type="EMBL" id="GGD30573.1"/>
    </source>
</evidence>
<dbReference type="SUPFAM" id="SSF53474">
    <property type="entry name" value="alpha/beta-Hydrolases"/>
    <property type="match status" value="1"/>
</dbReference>
<protein>
    <submittedName>
        <fullName evidence="2">Lysophospholipase</fullName>
    </submittedName>
</protein>
<dbReference type="Proteomes" id="UP000613160">
    <property type="component" value="Unassembled WGS sequence"/>
</dbReference>
<dbReference type="EMBL" id="BMJJ01000009">
    <property type="protein sequence ID" value="GGD30573.1"/>
    <property type="molecule type" value="Genomic_DNA"/>
</dbReference>
<sequence>MQDVTTPASLVEIDGNPLPPGIACGTLSTPDRVRLRFAVAPSATGRTRGTILLLQGRNETIEKYFETITDLTRLGYMVATFDWRGQGASQRQRGSRMTGHVTGFQAYQIDLETIFRDVVLPDCHGPYAILAHSMGGAIAIAAAPRLVNRVERIVASTPMIALPGGHGSSLHWSMTAIRMIGLGRLPMRSADRSRSWTAERNPLTSDAGRFQRNRDLREAAPQLFVGGPTASWVAAASAAMRQLDDSDVVAKLHVPTLIVTAGADQVVSSAAAERLAWRMRSGHALSIPGARHELLQEADRYRAPFLAAADSFIGGALTL</sequence>
<dbReference type="Pfam" id="PF12146">
    <property type="entry name" value="Hydrolase_4"/>
    <property type="match status" value="1"/>
</dbReference>
<accession>A0A916Y4F5</accession>
<dbReference type="RefSeq" id="WP_188853484.1">
    <property type="nucleotide sequence ID" value="NZ_BMJJ01000009.1"/>
</dbReference>
<proteinExistence type="predicted"/>
<dbReference type="PANTHER" id="PTHR11614">
    <property type="entry name" value="PHOSPHOLIPASE-RELATED"/>
    <property type="match status" value="1"/>
</dbReference>
<feature type="domain" description="Serine aminopeptidase S33" evidence="1">
    <location>
        <begin position="46"/>
        <end position="299"/>
    </location>
</feature>
<dbReference type="InterPro" id="IPR051044">
    <property type="entry name" value="MAG_DAG_Lipase"/>
</dbReference>
<reference evidence="2" key="1">
    <citation type="journal article" date="2014" name="Int. J. Syst. Evol. Microbiol.">
        <title>Complete genome sequence of Corynebacterium casei LMG S-19264T (=DSM 44701T), isolated from a smear-ripened cheese.</title>
        <authorList>
            <consortium name="US DOE Joint Genome Institute (JGI-PGF)"/>
            <person name="Walter F."/>
            <person name="Albersmeier A."/>
            <person name="Kalinowski J."/>
            <person name="Ruckert C."/>
        </authorList>
    </citation>
    <scope>NUCLEOTIDE SEQUENCE</scope>
    <source>
        <strain evidence="2">CGMCC 1.15493</strain>
    </source>
</reference>
<dbReference type="Gene3D" id="3.40.50.1820">
    <property type="entry name" value="alpha/beta hydrolase"/>
    <property type="match status" value="1"/>
</dbReference>
<gene>
    <name evidence="2" type="ORF">GCM10011335_37010</name>
</gene>
<evidence type="ECO:0000259" key="1">
    <source>
        <dbReference type="Pfam" id="PF12146"/>
    </source>
</evidence>
<evidence type="ECO:0000313" key="3">
    <source>
        <dbReference type="Proteomes" id="UP000613160"/>
    </source>
</evidence>
<dbReference type="InterPro" id="IPR022742">
    <property type="entry name" value="Hydrolase_4"/>
</dbReference>
<comment type="caution">
    <text evidence="2">The sequence shown here is derived from an EMBL/GenBank/DDBJ whole genome shotgun (WGS) entry which is preliminary data.</text>
</comment>
<organism evidence="2 3">
    <name type="scientific">Aureimonas glaciei</name>
    <dbReference type="NCBI Taxonomy" id="1776957"/>
    <lineage>
        <taxon>Bacteria</taxon>
        <taxon>Pseudomonadati</taxon>
        <taxon>Pseudomonadota</taxon>
        <taxon>Alphaproteobacteria</taxon>
        <taxon>Hyphomicrobiales</taxon>
        <taxon>Aurantimonadaceae</taxon>
        <taxon>Aureimonas</taxon>
    </lineage>
</organism>